<evidence type="ECO:0000313" key="2">
    <source>
        <dbReference type="EMBL" id="RRR99983.1"/>
    </source>
</evidence>
<dbReference type="AlphaFoldDB" id="A0A426UZE2"/>
<gene>
    <name evidence="2" type="ORF">EIP75_23150</name>
</gene>
<protein>
    <submittedName>
        <fullName evidence="2">DUF305 domain-containing protein</fullName>
    </submittedName>
</protein>
<dbReference type="PANTHER" id="PTHR36933:SF1">
    <property type="entry name" value="SLL0788 PROTEIN"/>
    <property type="match status" value="1"/>
</dbReference>
<sequence>MASTPSSDRPPWRQAAGLILMCLVVGACLMAADAASLQWTAPPTARVGASIGEHRASATPSPGPVSVGFAQDMSVHHEQAVLLSRMAEGQATPPVQVWARGLANMQLKEIGHMQGWLMLWNEPATSGSASMSWMADAYRRSGQRHEHYERFISLCGSLGTMPGQVSSQEFERLSRLRGADFDRLFLQLMVRHHESALTMAQFAHEHAEHEVVRQLAALIVAEQRQEWMTMTSALHQPRRDQAQSQRSR</sequence>
<organism evidence="2 3">
    <name type="scientific">Aquabacterium soli</name>
    <dbReference type="NCBI Taxonomy" id="2493092"/>
    <lineage>
        <taxon>Bacteria</taxon>
        <taxon>Pseudomonadati</taxon>
        <taxon>Pseudomonadota</taxon>
        <taxon>Betaproteobacteria</taxon>
        <taxon>Burkholderiales</taxon>
        <taxon>Aquabacterium</taxon>
    </lineage>
</organism>
<evidence type="ECO:0000313" key="3">
    <source>
        <dbReference type="Proteomes" id="UP000269265"/>
    </source>
</evidence>
<dbReference type="OrthoDB" id="8603558at2"/>
<feature type="domain" description="DUF305" evidence="1">
    <location>
        <begin position="67"/>
        <end position="233"/>
    </location>
</feature>
<dbReference type="RefSeq" id="WP_125245558.1">
    <property type="nucleotide sequence ID" value="NZ_RSED01000036.1"/>
</dbReference>
<accession>A0A426UZE2</accession>
<evidence type="ECO:0000259" key="1">
    <source>
        <dbReference type="Pfam" id="PF03713"/>
    </source>
</evidence>
<proteinExistence type="predicted"/>
<reference evidence="2 3" key="1">
    <citation type="submission" date="2018-12" db="EMBL/GenBank/DDBJ databases">
        <title>The whole draft genome of Aquabacterium sp. SJQ9.</title>
        <authorList>
            <person name="Sun L."/>
            <person name="Gao X."/>
            <person name="Chen W."/>
            <person name="Huang K."/>
        </authorList>
    </citation>
    <scope>NUCLEOTIDE SEQUENCE [LARGE SCALE GENOMIC DNA]</scope>
    <source>
        <strain evidence="2 3">SJQ9</strain>
    </source>
</reference>
<comment type="caution">
    <text evidence="2">The sequence shown here is derived from an EMBL/GenBank/DDBJ whole genome shotgun (WGS) entry which is preliminary data.</text>
</comment>
<dbReference type="Gene3D" id="1.20.1260.10">
    <property type="match status" value="1"/>
</dbReference>
<dbReference type="InterPro" id="IPR005183">
    <property type="entry name" value="DUF305_CopM-like"/>
</dbReference>
<name>A0A426UZE2_9BURK</name>
<keyword evidence="3" id="KW-1185">Reference proteome</keyword>
<dbReference type="EMBL" id="RSED01000036">
    <property type="protein sequence ID" value="RRR99983.1"/>
    <property type="molecule type" value="Genomic_DNA"/>
</dbReference>
<dbReference type="Pfam" id="PF03713">
    <property type="entry name" value="DUF305"/>
    <property type="match status" value="1"/>
</dbReference>
<dbReference type="InterPro" id="IPR012347">
    <property type="entry name" value="Ferritin-like"/>
</dbReference>
<dbReference type="PANTHER" id="PTHR36933">
    <property type="entry name" value="SLL0788 PROTEIN"/>
    <property type="match status" value="1"/>
</dbReference>
<dbReference type="Proteomes" id="UP000269265">
    <property type="component" value="Unassembled WGS sequence"/>
</dbReference>